<feature type="transmembrane region" description="Helical" evidence="5">
    <location>
        <begin position="207"/>
        <end position="234"/>
    </location>
</feature>
<keyword evidence="8" id="KW-1185">Reference proteome</keyword>
<keyword evidence="4 5" id="KW-0472">Membrane</keyword>
<comment type="caution">
    <text evidence="7">The sequence shown here is derived from an EMBL/GenBank/DDBJ whole genome shotgun (WGS) entry which is preliminary data.</text>
</comment>
<name>A0A0M9BM09_9BACL</name>
<feature type="transmembrane region" description="Helical" evidence="5">
    <location>
        <begin position="107"/>
        <end position="127"/>
    </location>
</feature>
<dbReference type="RefSeq" id="WP_053782946.1">
    <property type="nucleotide sequence ID" value="NZ_LITU01000071.1"/>
</dbReference>
<dbReference type="InterPro" id="IPR013525">
    <property type="entry name" value="ABC2_TM"/>
</dbReference>
<evidence type="ECO:0000313" key="7">
    <source>
        <dbReference type="EMBL" id="KOY14186.1"/>
    </source>
</evidence>
<dbReference type="PIRSF" id="PIRSF006648">
    <property type="entry name" value="DrrB"/>
    <property type="match status" value="1"/>
</dbReference>
<dbReference type="InterPro" id="IPR051784">
    <property type="entry name" value="Nod_factor_ABC_transporter"/>
</dbReference>
<organism evidence="7 8">
    <name type="scientific">Paenibacillus xylanivorans</name>
    <dbReference type="NCBI Taxonomy" id="1705561"/>
    <lineage>
        <taxon>Bacteria</taxon>
        <taxon>Bacillati</taxon>
        <taxon>Bacillota</taxon>
        <taxon>Bacilli</taxon>
        <taxon>Bacillales</taxon>
        <taxon>Paenibacillaceae</taxon>
        <taxon>Paenibacillus</taxon>
    </lineage>
</organism>
<evidence type="ECO:0000256" key="3">
    <source>
        <dbReference type="ARBA" id="ARBA00022989"/>
    </source>
</evidence>
<dbReference type="InterPro" id="IPR000412">
    <property type="entry name" value="ABC_2_transport"/>
</dbReference>
<feature type="transmembrane region" description="Helical" evidence="5">
    <location>
        <begin position="133"/>
        <end position="157"/>
    </location>
</feature>
<gene>
    <name evidence="7" type="ORF">AMS66_22580</name>
</gene>
<dbReference type="EMBL" id="LITU01000071">
    <property type="protein sequence ID" value="KOY14186.1"/>
    <property type="molecule type" value="Genomic_DNA"/>
</dbReference>
<dbReference type="GO" id="GO:0140359">
    <property type="term" value="F:ABC-type transporter activity"/>
    <property type="evidence" value="ECO:0007669"/>
    <property type="project" value="InterPro"/>
</dbReference>
<dbReference type="PANTHER" id="PTHR43229:SF6">
    <property type="entry name" value="ABC-TYPE MULTIDRUG TRANSPORT SYSTEM, PERMEASE COMPONENT"/>
    <property type="match status" value="1"/>
</dbReference>
<proteinExistence type="predicted"/>
<protein>
    <submittedName>
        <fullName evidence="7">ABC transporter permease</fullName>
    </submittedName>
</protein>
<evidence type="ECO:0000256" key="4">
    <source>
        <dbReference type="ARBA" id="ARBA00023136"/>
    </source>
</evidence>
<evidence type="ECO:0000259" key="6">
    <source>
        <dbReference type="Pfam" id="PF12698"/>
    </source>
</evidence>
<evidence type="ECO:0000256" key="5">
    <source>
        <dbReference type="SAM" id="Phobius"/>
    </source>
</evidence>
<dbReference type="OrthoDB" id="63188at2"/>
<dbReference type="Proteomes" id="UP000037688">
    <property type="component" value="Unassembled WGS sequence"/>
</dbReference>
<evidence type="ECO:0000313" key="8">
    <source>
        <dbReference type="Proteomes" id="UP000037688"/>
    </source>
</evidence>
<dbReference type="AlphaFoldDB" id="A0A0M9BM09"/>
<accession>A0A0M9BM09</accession>
<dbReference type="PANTHER" id="PTHR43229">
    <property type="entry name" value="NODULATION PROTEIN J"/>
    <property type="match status" value="1"/>
</dbReference>
<dbReference type="PATRIC" id="fig|1705561.3.peg.4717"/>
<feature type="transmembrane region" description="Helical" evidence="5">
    <location>
        <begin position="169"/>
        <end position="187"/>
    </location>
</feature>
<evidence type="ECO:0000256" key="1">
    <source>
        <dbReference type="ARBA" id="ARBA00004141"/>
    </source>
</evidence>
<feature type="transmembrane region" description="Helical" evidence="5">
    <location>
        <begin position="52"/>
        <end position="73"/>
    </location>
</feature>
<feature type="domain" description="ABC-2 type transporter transmembrane" evidence="6">
    <location>
        <begin position="43"/>
        <end position="236"/>
    </location>
</feature>
<keyword evidence="3 5" id="KW-1133">Transmembrane helix</keyword>
<feature type="transmembrane region" description="Helical" evidence="5">
    <location>
        <begin position="21"/>
        <end position="40"/>
    </location>
</feature>
<dbReference type="GO" id="GO:0043190">
    <property type="term" value="C:ATP-binding cassette (ABC) transporter complex"/>
    <property type="evidence" value="ECO:0007669"/>
    <property type="project" value="InterPro"/>
</dbReference>
<keyword evidence="2 5" id="KW-0812">Transmembrane</keyword>
<sequence length="245" mass="27242">MLMLLAQSRVEMLRMSRNVYFIFWSLMMPVAFYFLYTRIFTTGTTDSEQWNAHYLMSMTCFSIMGSSIMTLGIRLVQERAQGWVAYLQVTPLPNSIYFGGKMVGQTIMHLFSIIVIFTAGFLINGVSLPPAQWIGSALWILAGSLPFLALGTCIGTLRRVDTASGLSNALYLSLALLGGMWMPLDIMPSWLGQIGNWLPSHSFGNGAWVIITGGAPALRDILLLAAYLVAFMLLSTYIRNKQREA</sequence>
<comment type="subcellular location">
    <subcellularLocation>
        <location evidence="1">Membrane</location>
        <topology evidence="1">Multi-pass membrane protein</topology>
    </subcellularLocation>
</comment>
<evidence type="ECO:0000256" key="2">
    <source>
        <dbReference type="ARBA" id="ARBA00022692"/>
    </source>
</evidence>
<reference evidence="7 8" key="1">
    <citation type="submission" date="2015-08" db="EMBL/GenBank/DDBJ databases">
        <title>Draft genome sequence of cellulolytic and xylanolytic Paenibacillus sp. A59, isolated from a decaying forest soil from Patagonia, Argentina.</title>
        <authorList>
            <person name="Ghio S."/>
            <person name="Caceres A.M."/>
            <person name="Talia P."/>
            <person name="Grasso D."/>
            <person name="Campos E."/>
        </authorList>
    </citation>
    <scope>NUCLEOTIDE SEQUENCE [LARGE SCALE GENOMIC DNA]</scope>
    <source>
        <strain evidence="7 8">A59</strain>
    </source>
</reference>
<dbReference type="Pfam" id="PF12698">
    <property type="entry name" value="ABC2_membrane_3"/>
    <property type="match status" value="1"/>
</dbReference>